<reference evidence="2" key="1">
    <citation type="submission" date="2013-06" db="EMBL/GenBank/DDBJ databases">
        <authorList>
            <person name="Zhao Q."/>
        </authorList>
    </citation>
    <scope>NUCLEOTIDE SEQUENCE</scope>
    <source>
        <strain evidence="2">cv. W1943</strain>
    </source>
</reference>
<dbReference type="Gramene" id="ORUFI05G10040.1">
    <property type="protein sequence ID" value="ORUFI05G10040.1"/>
    <property type="gene ID" value="ORUFI05G10040"/>
</dbReference>
<dbReference type="EnsemblPlants" id="ORUFI05G10040.1">
    <property type="protein sequence ID" value="ORUFI05G10040.1"/>
    <property type="gene ID" value="ORUFI05G10040"/>
</dbReference>
<keyword evidence="2" id="KW-1185">Reference proteome</keyword>
<proteinExistence type="predicted"/>
<accession>A0A0E0PJS7</accession>
<evidence type="ECO:0000313" key="1">
    <source>
        <dbReference type="EnsemblPlants" id="ORUFI05G10040.1"/>
    </source>
</evidence>
<name>A0A0E0PJS7_ORYRU</name>
<organism evidence="1 2">
    <name type="scientific">Oryza rufipogon</name>
    <name type="common">Brownbeard rice</name>
    <name type="synonym">Asian wild rice</name>
    <dbReference type="NCBI Taxonomy" id="4529"/>
    <lineage>
        <taxon>Eukaryota</taxon>
        <taxon>Viridiplantae</taxon>
        <taxon>Streptophyta</taxon>
        <taxon>Embryophyta</taxon>
        <taxon>Tracheophyta</taxon>
        <taxon>Spermatophyta</taxon>
        <taxon>Magnoliopsida</taxon>
        <taxon>Liliopsida</taxon>
        <taxon>Poales</taxon>
        <taxon>Poaceae</taxon>
        <taxon>BOP clade</taxon>
        <taxon>Oryzoideae</taxon>
        <taxon>Oryzeae</taxon>
        <taxon>Oryzinae</taxon>
        <taxon>Oryza</taxon>
    </lineage>
</organism>
<sequence>MNLARRLSSSFFLDGFYRCKVAYDIALNRPVVCKLLFFRWARPKADKIYNWA</sequence>
<dbReference type="Proteomes" id="UP000008022">
    <property type="component" value="Unassembled WGS sequence"/>
</dbReference>
<evidence type="ECO:0000313" key="2">
    <source>
        <dbReference type="Proteomes" id="UP000008022"/>
    </source>
</evidence>
<reference evidence="1" key="2">
    <citation type="submission" date="2015-06" db="UniProtKB">
        <authorList>
            <consortium name="EnsemblPlants"/>
        </authorList>
    </citation>
    <scope>IDENTIFICATION</scope>
</reference>
<dbReference type="AlphaFoldDB" id="A0A0E0PJS7"/>
<protein>
    <submittedName>
        <fullName evidence="1">Uncharacterized protein</fullName>
    </submittedName>
</protein>
<dbReference type="HOGENOM" id="CLU_3090617_0_0_1"/>